<evidence type="ECO:0000313" key="3">
    <source>
        <dbReference type="Proteomes" id="UP000319931"/>
    </source>
</evidence>
<dbReference type="EMBL" id="RCZC01000007">
    <property type="protein sequence ID" value="TPG49425.1"/>
    <property type="molecule type" value="Genomic_DNA"/>
</dbReference>
<evidence type="ECO:0000256" key="1">
    <source>
        <dbReference type="SAM" id="MobiDB-lite"/>
    </source>
</evidence>
<proteinExistence type="predicted"/>
<accession>A0A502FJ02</accession>
<gene>
    <name evidence="2" type="ORF">EAH76_18990</name>
</gene>
<sequence>MNAHRHPGLVPGSTGPRILRADGLGRRWTPAQGRGDDVRQPPLRSDARPVVWAPGGRSRRGNWRATSRCRGRS</sequence>
<evidence type="ECO:0000313" key="2">
    <source>
        <dbReference type="EMBL" id="TPG49425.1"/>
    </source>
</evidence>
<keyword evidence="3" id="KW-1185">Reference proteome</keyword>
<dbReference type="AlphaFoldDB" id="A0A502FJ02"/>
<organism evidence="2 3">
    <name type="scientific">Sphingomonas glacialis</name>
    <dbReference type="NCBI Taxonomy" id="658225"/>
    <lineage>
        <taxon>Bacteria</taxon>
        <taxon>Pseudomonadati</taxon>
        <taxon>Pseudomonadota</taxon>
        <taxon>Alphaproteobacteria</taxon>
        <taxon>Sphingomonadales</taxon>
        <taxon>Sphingomonadaceae</taxon>
        <taxon>Sphingomonas</taxon>
    </lineage>
</organism>
<protein>
    <submittedName>
        <fullName evidence="2">Uncharacterized protein</fullName>
    </submittedName>
</protein>
<name>A0A502FJ02_9SPHN</name>
<reference evidence="2 3" key="1">
    <citation type="journal article" date="2019" name="Environ. Microbiol.">
        <title>Species interactions and distinct microbial communities in high Arctic permafrost affected cryosols are associated with the CH4 and CO2 gas fluxes.</title>
        <authorList>
            <person name="Altshuler I."/>
            <person name="Hamel J."/>
            <person name="Turney S."/>
            <person name="Magnuson E."/>
            <person name="Levesque R."/>
            <person name="Greer C."/>
            <person name="Whyte L.G."/>
        </authorList>
    </citation>
    <scope>NUCLEOTIDE SEQUENCE [LARGE SCALE GENOMIC DNA]</scope>
    <source>
        <strain evidence="2 3">E6.1</strain>
    </source>
</reference>
<feature type="compositionally biased region" description="Basic residues" evidence="1">
    <location>
        <begin position="57"/>
        <end position="73"/>
    </location>
</feature>
<dbReference type="Proteomes" id="UP000319931">
    <property type="component" value="Unassembled WGS sequence"/>
</dbReference>
<feature type="region of interest" description="Disordered" evidence="1">
    <location>
        <begin position="1"/>
        <end position="73"/>
    </location>
</feature>
<comment type="caution">
    <text evidence="2">The sequence shown here is derived from an EMBL/GenBank/DDBJ whole genome shotgun (WGS) entry which is preliminary data.</text>
</comment>